<evidence type="ECO:0000313" key="1">
    <source>
        <dbReference type="EnsemblPlants" id="OPUNC02G03400.1"/>
    </source>
</evidence>
<dbReference type="Gramene" id="OPUNC02G03400.1">
    <property type="protein sequence ID" value="OPUNC02G03400.1"/>
    <property type="gene ID" value="OPUNC02G03400"/>
</dbReference>
<sequence>MCPWRLLEARETSVTVLSWLQVIPSHLQQSVPSCHDAVRPPSWVSSLTNLRRELLSCSVHELVREAKSISTTRARVRTATFSASTSYSAAAAAGEGFALCRQQPPWRCDSFLENGSGASESSVLPKFGKVQNGKKVNKPFF</sequence>
<protein>
    <submittedName>
        <fullName evidence="1">Uncharacterized protein</fullName>
    </submittedName>
</protein>
<organism evidence="1">
    <name type="scientific">Oryza punctata</name>
    <name type="common">Red rice</name>
    <dbReference type="NCBI Taxonomy" id="4537"/>
    <lineage>
        <taxon>Eukaryota</taxon>
        <taxon>Viridiplantae</taxon>
        <taxon>Streptophyta</taxon>
        <taxon>Embryophyta</taxon>
        <taxon>Tracheophyta</taxon>
        <taxon>Spermatophyta</taxon>
        <taxon>Magnoliopsida</taxon>
        <taxon>Liliopsida</taxon>
        <taxon>Poales</taxon>
        <taxon>Poaceae</taxon>
        <taxon>BOP clade</taxon>
        <taxon>Oryzoideae</taxon>
        <taxon>Oryzeae</taxon>
        <taxon>Oryzinae</taxon>
        <taxon>Oryza</taxon>
    </lineage>
</organism>
<dbReference type="AlphaFoldDB" id="A0A0E0JVP2"/>
<accession>A0A0E0JVP2</accession>
<dbReference type="HOGENOM" id="CLU_1828447_0_0_1"/>
<name>A0A0E0JVP2_ORYPU</name>
<evidence type="ECO:0000313" key="2">
    <source>
        <dbReference type="Proteomes" id="UP000026962"/>
    </source>
</evidence>
<proteinExistence type="predicted"/>
<dbReference type="Proteomes" id="UP000026962">
    <property type="component" value="Chromosome 2"/>
</dbReference>
<dbReference type="EnsemblPlants" id="OPUNC02G03400.1">
    <property type="protein sequence ID" value="OPUNC02G03400.1"/>
    <property type="gene ID" value="OPUNC02G03400"/>
</dbReference>
<keyword evidence="2" id="KW-1185">Reference proteome</keyword>
<reference evidence="1" key="1">
    <citation type="submission" date="2015-04" db="UniProtKB">
        <authorList>
            <consortium name="EnsemblPlants"/>
        </authorList>
    </citation>
    <scope>IDENTIFICATION</scope>
</reference>
<reference evidence="1" key="2">
    <citation type="submission" date="2018-05" db="EMBL/GenBank/DDBJ databases">
        <title>OpunRS2 (Oryza punctata Reference Sequence Version 2).</title>
        <authorList>
            <person name="Zhang J."/>
            <person name="Kudrna D."/>
            <person name="Lee S."/>
            <person name="Talag J."/>
            <person name="Welchert J."/>
            <person name="Wing R.A."/>
        </authorList>
    </citation>
    <scope>NUCLEOTIDE SEQUENCE [LARGE SCALE GENOMIC DNA]</scope>
</reference>